<protein>
    <submittedName>
        <fullName evidence="1">Uncharacterized protein</fullName>
    </submittedName>
</protein>
<keyword evidence="2" id="KW-1185">Reference proteome</keyword>
<dbReference type="Proteomes" id="UP000257109">
    <property type="component" value="Unassembled WGS sequence"/>
</dbReference>
<name>A0A371HQX0_MUCPR</name>
<evidence type="ECO:0000313" key="2">
    <source>
        <dbReference type="Proteomes" id="UP000257109"/>
    </source>
</evidence>
<gene>
    <name evidence="1" type="ORF">CR513_11028</name>
</gene>
<organism evidence="1 2">
    <name type="scientific">Mucuna pruriens</name>
    <name type="common">Velvet bean</name>
    <name type="synonym">Dolichos pruriens</name>
    <dbReference type="NCBI Taxonomy" id="157652"/>
    <lineage>
        <taxon>Eukaryota</taxon>
        <taxon>Viridiplantae</taxon>
        <taxon>Streptophyta</taxon>
        <taxon>Embryophyta</taxon>
        <taxon>Tracheophyta</taxon>
        <taxon>Spermatophyta</taxon>
        <taxon>Magnoliopsida</taxon>
        <taxon>eudicotyledons</taxon>
        <taxon>Gunneridae</taxon>
        <taxon>Pentapetalae</taxon>
        <taxon>rosids</taxon>
        <taxon>fabids</taxon>
        <taxon>Fabales</taxon>
        <taxon>Fabaceae</taxon>
        <taxon>Papilionoideae</taxon>
        <taxon>50 kb inversion clade</taxon>
        <taxon>NPAAA clade</taxon>
        <taxon>indigoferoid/millettioid clade</taxon>
        <taxon>Phaseoleae</taxon>
        <taxon>Mucuna</taxon>
    </lineage>
</organism>
<reference evidence="1" key="1">
    <citation type="submission" date="2018-05" db="EMBL/GenBank/DDBJ databases">
        <title>Draft genome of Mucuna pruriens seed.</title>
        <authorList>
            <person name="Nnadi N.E."/>
            <person name="Vos R."/>
            <person name="Hasami M.H."/>
            <person name="Devisetty U.K."/>
            <person name="Aguiy J.C."/>
        </authorList>
    </citation>
    <scope>NUCLEOTIDE SEQUENCE [LARGE SCALE GENOMIC DNA]</scope>
    <source>
        <strain evidence="1">JCA_2017</strain>
    </source>
</reference>
<feature type="non-terminal residue" evidence="1">
    <location>
        <position position="1"/>
    </location>
</feature>
<dbReference type="AlphaFoldDB" id="A0A371HQX0"/>
<comment type="caution">
    <text evidence="1">The sequence shown here is derived from an EMBL/GenBank/DDBJ whole genome shotgun (WGS) entry which is preliminary data.</text>
</comment>
<dbReference type="OrthoDB" id="1427860at2759"/>
<dbReference type="EMBL" id="QJKJ01001932">
    <property type="protein sequence ID" value="RDY05167.1"/>
    <property type="molecule type" value="Genomic_DNA"/>
</dbReference>
<accession>A0A371HQX0</accession>
<proteinExistence type="predicted"/>
<sequence>MVDALAILSSMFEISPEKETLILQIRHQIVPPYCQEVKEENPTDILENNIRMLRRLAMSVLLDREVLYKRNFDMTLLCCVNAQEAKE</sequence>
<evidence type="ECO:0000313" key="1">
    <source>
        <dbReference type="EMBL" id="RDY05167.1"/>
    </source>
</evidence>